<accession>A0A067FIP4</accession>
<dbReference type="Proteomes" id="UP000027120">
    <property type="component" value="Unassembled WGS sequence"/>
</dbReference>
<comment type="similarity">
    <text evidence="2">Belongs to the AB hydrolase superfamily. Lipase family.</text>
</comment>
<dbReference type="AlphaFoldDB" id="A0A067FIP4"/>
<evidence type="ECO:0000256" key="2">
    <source>
        <dbReference type="RuleBase" id="RU367093"/>
    </source>
</evidence>
<dbReference type="GO" id="GO:0008970">
    <property type="term" value="F:phospholipase A1 activity"/>
    <property type="evidence" value="ECO:0007669"/>
    <property type="project" value="UniProtKB-UniRule"/>
</dbReference>
<comment type="function">
    <text evidence="2">Acylhydrolase that catalyzes the hydrolysis of phospholipids at the sn-1 position.</text>
</comment>
<reference evidence="3 4" key="1">
    <citation type="submission" date="2014-04" db="EMBL/GenBank/DDBJ databases">
        <authorList>
            <consortium name="International Citrus Genome Consortium"/>
            <person name="Gmitter F."/>
            <person name="Chen C."/>
            <person name="Farmerie W."/>
            <person name="Harkins T."/>
            <person name="Desany B."/>
            <person name="Mohiuddin M."/>
            <person name="Kodira C."/>
            <person name="Borodovsky M."/>
            <person name="Lomsadze A."/>
            <person name="Burns P."/>
            <person name="Jenkins J."/>
            <person name="Prochnik S."/>
            <person name="Shu S."/>
            <person name="Chapman J."/>
            <person name="Pitluck S."/>
            <person name="Schmutz J."/>
            <person name="Rokhsar D."/>
        </authorList>
    </citation>
    <scope>NUCLEOTIDE SEQUENCE</scope>
</reference>
<name>A0A067FIP4_CITSI</name>
<proteinExistence type="inferred from homology"/>
<dbReference type="EC" id="3.1.1.-" evidence="2"/>
<keyword evidence="1 2" id="KW-0378">Hydrolase</keyword>
<sequence>YAGDSQFGRKNFFSRVGLYKGNPFKYEVTKFLYATSSSPLPAAFIFKSLSSECWHKESNWIGYIAVACDEGKAALGRRDILTAWLRNEQVLDEVERLLGVYDAEDEEASKTITSHTIG</sequence>
<keyword evidence="4" id="KW-1185">Reference proteome</keyword>
<dbReference type="PANTHER" id="PTHR31828:SF1">
    <property type="entry name" value="PHOSPHOLIPASE A1-IIGAMMA"/>
    <property type="match status" value="1"/>
</dbReference>
<keyword evidence="2" id="KW-0443">Lipid metabolism</keyword>
<feature type="non-terminal residue" evidence="3">
    <location>
        <position position="118"/>
    </location>
</feature>
<dbReference type="Gene3D" id="3.40.50.1820">
    <property type="entry name" value="alpha/beta hydrolase"/>
    <property type="match status" value="1"/>
</dbReference>
<organism evidence="3 4">
    <name type="scientific">Citrus sinensis</name>
    <name type="common">Sweet orange</name>
    <name type="synonym">Citrus aurantium var. sinensis</name>
    <dbReference type="NCBI Taxonomy" id="2711"/>
    <lineage>
        <taxon>Eukaryota</taxon>
        <taxon>Viridiplantae</taxon>
        <taxon>Streptophyta</taxon>
        <taxon>Embryophyta</taxon>
        <taxon>Tracheophyta</taxon>
        <taxon>Spermatophyta</taxon>
        <taxon>Magnoliopsida</taxon>
        <taxon>eudicotyledons</taxon>
        <taxon>Gunneridae</taxon>
        <taxon>Pentapetalae</taxon>
        <taxon>rosids</taxon>
        <taxon>malvids</taxon>
        <taxon>Sapindales</taxon>
        <taxon>Rutaceae</taxon>
        <taxon>Aurantioideae</taxon>
        <taxon>Citrus</taxon>
    </lineage>
</organism>
<dbReference type="EMBL" id="KK784913">
    <property type="protein sequence ID" value="KDO63322.1"/>
    <property type="molecule type" value="Genomic_DNA"/>
</dbReference>
<evidence type="ECO:0000256" key="1">
    <source>
        <dbReference type="ARBA" id="ARBA00022801"/>
    </source>
</evidence>
<keyword evidence="2" id="KW-0442">Lipid degradation</keyword>
<feature type="non-terminal residue" evidence="3">
    <location>
        <position position="1"/>
    </location>
</feature>
<dbReference type="GO" id="GO:0016042">
    <property type="term" value="P:lipid catabolic process"/>
    <property type="evidence" value="ECO:0007669"/>
    <property type="project" value="UniProtKB-UniRule"/>
</dbReference>
<gene>
    <name evidence="3" type="ORF">CISIN_1g0475241mg</name>
</gene>
<dbReference type="PANTHER" id="PTHR31828">
    <property type="entry name" value="PHOSPHOLIPASE A1-IIGAMMA"/>
    <property type="match status" value="1"/>
</dbReference>
<dbReference type="STRING" id="2711.A0A067FIP4"/>
<evidence type="ECO:0000313" key="4">
    <source>
        <dbReference type="Proteomes" id="UP000027120"/>
    </source>
</evidence>
<dbReference type="InterPro" id="IPR029058">
    <property type="entry name" value="AB_hydrolase_fold"/>
</dbReference>
<evidence type="ECO:0000313" key="3">
    <source>
        <dbReference type="EMBL" id="KDO63322.1"/>
    </source>
</evidence>
<dbReference type="InterPro" id="IPR033556">
    <property type="entry name" value="PLA"/>
</dbReference>
<protein>
    <recommendedName>
        <fullName evidence="2">Phospholipase A1</fullName>
        <ecNumber evidence="2">3.1.1.-</ecNumber>
    </recommendedName>
</protein>